<name>A0A1F7FLM5_UNCRA</name>
<gene>
    <name evidence="2" type="ORF">A2519_01585</name>
</gene>
<evidence type="ECO:0000259" key="1">
    <source>
        <dbReference type="Pfam" id="PF21345"/>
    </source>
</evidence>
<reference evidence="2 3" key="1">
    <citation type="journal article" date="2016" name="Nat. Commun.">
        <title>Thousands of microbial genomes shed light on interconnected biogeochemical processes in an aquifer system.</title>
        <authorList>
            <person name="Anantharaman K."/>
            <person name="Brown C.T."/>
            <person name="Hug L.A."/>
            <person name="Sharon I."/>
            <person name="Castelle C.J."/>
            <person name="Probst A.J."/>
            <person name="Thomas B.C."/>
            <person name="Singh A."/>
            <person name="Wilkins M.J."/>
            <person name="Karaoz U."/>
            <person name="Brodie E.L."/>
            <person name="Williams K.H."/>
            <person name="Hubbard S.S."/>
            <person name="Banfield J.F."/>
        </authorList>
    </citation>
    <scope>NUCLEOTIDE SEQUENCE [LARGE SCALE GENOMIC DNA]</scope>
</reference>
<protein>
    <recommendedName>
        <fullName evidence="1">PcRGLX/YetA-like central beta-sandwich domain-containing protein</fullName>
    </recommendedName>
</protein>
<sequence length="822" mass="91465">MKAMIIAFAGCVCFAGCGLMPGQKLRTRDVEIPLTVTNSTPYVQGRPWIQSGIPFAPSTIASASDLRVLDPRGVPVAAQIIPLSFWKNKGVRWALVEFFGQPFAPGETRNYTLVSMTVRPAHQILSLTRDNDSITVNTGAAVFTLDASSFSLFRKVSMNGRTIMDESGRSGFFLVDTLGNTCRMNGSAYIVVEDSGSESVTLKATGGYLDPEGNTLVHYVLRMQFFAGSATVRLFHTLKNPRPENHKGNNWDLGAAGSLFFRDMSLVLRPTDPAAYTEALIGRDTTEVPLPVTLASGLNTPVLLHQESSGGKSWNAQTHMNRFYRVPMRYQGFRLSQSRTVLAQGDQARGVLVVSSKNSGIGLGMRHFWQNFPAALSIGDSACAAHLFPGSFGDWYELRGGEQKTHELTVTFFNPAKSPIVDITHLLTAAQYPLLLRALPAYYMSTKAFFPFGPVDTVRAKNYEHTSASAIAPTGPVQRTYFSQRWVIDEWGWRDFGDAFADHECDHTKKGGYDFPVSHYNNEYDVADGAFGQWVRSGERAWFTLAEEQARHSADIDIYHTCGDLSPYNHGMFAHTTHGCAAWRSGHRSFPIEGTKFNITYASGGPETGHQYTHGLFQYFYLSGIRFVLDAALENAEFSQDARQRYVWLKKKGLDNNPRGYPNLLLGQMNAYLITGEQRYYDQAMELIRMVQPGGRKPGVDMGMGMLGRNLDYFLSWKEAVDGHDRDFSDARATLLDVGDLVLRSDKSSWWSVDFMVSDAVLAAYSWANDKDPNRDAYRKKGVELFESAEKQLPSTYCGQKTLVQVFGYGGKYLQVMNTKGR</sequence>
<dbReference type="AlphaFoldDB" id="A0A1F7FLM5"/>
<proteinExistence type="predicted"/>
<dbReference type="Proteomes" id="UP000179243">
    <property type="component" value="Unassembled WGS sequence"/>
</dbReference>
<feature type="domain" description="PcRGLX/YetA-like central beta-sandwich" evidence="1">
    <location>
        <begin position="342"/>
        <end position="381"/>
    </location>
</feature>
<evidence type="ECO:0000313" key="2">
    <source>
        <dbReference type="EMBL" id="OGK07568.1"/>
    </source>
</evidence>
<dbReference type="InterPro" id="IPR048330">
    <property type="entry name" value="PcRGLX/YetA_2nd"/>
</dbReference>
<accession>A0A1F7FLM5</accession>
<dbReference type="EMBL" id="MFYX01000003">
    <property type="protein sequence ID" value="OGK07568.1"/>
    <property type="molecule type" value="Genomic_DNA"/>
</dbReference>
<evidence type="ECO:0000313" key="3">
    <source>
        <dbReference type="Proteomes" id="UP000179243"/>
    </source>
</evidence>
<feature type="domain" description="PcRGLX/YetA-like central beta-sandwich" evidence="1">
    <location>
        <begin position="126"/>
        <end position="239"/>
    </location>
</feature>
<comment type="caution">
    <text evidence="2">The sequence shown here is derived from an EMBL/GenBank/DDBJ whole genome shotgun (WGS) entry which is preliminary data.</text>
</comment>
<organism evidence="2 3">
    <name type="scientific">Candidatus Raymondbacteria bacterium RIFOXYD12_FULL_49_13</name>
    <dbReference type="NCBI Taxonomy" id="1817890"/>
    <lineage>
        <taxon>Bacteria</taxon>
        <taxon>Raymondiibacteriota</taxon>
    </lineage>
</organism>
<dbReference type="Pfam" id="PF21345">
    <property type="entry name" value="PcRGLX_2nd"/>
    <property type="match status" value="2"/>
</dbReference>